<dbReference type="InterPro" id="IPR051257">
    <property type="entry name" value="Diverse_CBS-Domain"/>
</dbReference>
<protein>
    <submittedName>
        <fullName evidence="5">Cyclic nucleotide-binding/CBS domain-containing protein</fullName>
    </submittedName>
</protein>
<dbReference type="PROSITE" id="PS51371">
    <property type="entry name" value="CBS"/>
    <property type="match status" value="2"/>
</dbReference>
<comment type="caution">
    <text evidence="5">The sequence shown here is derived from an EMBL/GenBank/DDBJ whole genome shotgun (WGS) entry which is preliminary data.</text>
</comment>
<keyword evidence="6" id="KW-1185">Reference proteome</keyword>
<reference evidence="5 6" key="1">
    <citation type="submission" date="2019-03" db="EMBL/GenBank/DDBJ databases">
        <title>Draft genome of Gammaproteobacteria bacterium LSUCC0057, a member of the SAR92 clade.</title>
        <authorList>
            <person name="Lanclos V.C."/>
            <person name="Doiron C."/>
            <person name="Henson M.W."/>
            <person name="Thrash J.C."/>
        </authorList>
    </citation>
    <scope>NUCLEOTIDE SEQUENCE [LARGE SCALE GENOMIC DNA]</scope>
    <source>
        <strain evidence="5 6">LSUCC0057</strain>
    </source>
</reference>
<name>A0A4Y8UJK0_9GAMM</name>
<proteinExistence type="predicted"/>
<evidence type="ECO:0000313" key="6">
    <source>
        <dbReference type="Proteomes" id="UP000298133"/>
    </source>
</evidence>
<dbReference type="Pfam" id="PF00027">
    <property type="entry name" value="cNMP_binding"/>
    <property type="match status" value="1"/>
</dbReference>
<organism evidence="5 6">
    <name type="scientific">Gammaproteobacteria bacterium LSUCC0057</name>
    <dbReference type="NCBI Taxonomy" id="2559237"/>
    <lineage>
        <taxon>Bacteria</taxon>
        <taxon>Pseudomonadati</taxon>
        <taxon>Pseudomonadota</taxon>
        <taxon>Gammaproteobacteria</taxon>
        <taxon>Cellvibrionales</taxon>
        <taxon>Porticoccaceae</taxon>
        <taxon>SAR92 clade</taxon>
    </lineage>
</organism>
<accession>A0A4Y8UJK0</accession>
<dbReference type="GO" id="GO:0008773">
    <property type="term" value="F:[protein-PII] uridylyltransferase activity"/>
    <property type="evidence" value="ECO:0007669"/>
    <property type="project" value="InterPro"/>
</dbReference>
<dbReference type="Proteomes" id="UP000298133">
    <property type="component" value="Unassembled WGS sequence"/>
</dbReference>
<feature type="domain" description="Cyclic nucleotide-binding" evidence="3">
    <location>
        <begin position="51"/>
        <end position="87"/>
    </location>
</feature>
<sequence length="612" mass="67357">MSSGELTDIQRFLSQASPFAELGDELLAMVSGNLQIIYRRRGSPIALDQRLYLVRSGAVELRNQDGTLIDQIGPGDGFGPRALVDHNGCDSAQCSEDSLLYLLADGLFEKLCELNKPFRRFFTVPHQSRIRLAVANRGDTLSLTAKVGSLLQRSPVTIDSSASIRSAAERMSEQRLSSMLVCDNGRLVGMFTDSDLRRRVVAAGLDTQQPVAAVMSPTPITVNADSFVFEAIVTMSQHNIHHIPVLDNSGQLAGLITTTDLIRAQRSQPVFLVGEVFKAQSRDKLAEIASAVPDLFARLVEADGRAGDISRLLTVVSDAITQRLLQLGEQQLGAAPVAYAWLGFGSQGREDQNISSDQDNALLLADNYCDEQHGDYFAQLTAFVCDGLDSCGYVYCPGGIMAMNSQWRMTASDWQRQFRRWINQPEPKAVMHTSIFFDLRVVAGAAELAQPLQQTILHGAAENRIFLAHLATNCLKHTPPLGFFRNLVVEGRGEHKDQLDLKHKGSIAITDLARLYALANRVSAINTSERLRDLADTGALNRKDVRNLLDANEFINTIRLQHQAQELARGQQPDNYVAPSTLSSLQRSHLKDAFHIIKRSQELIARNFLGGG</sequence>
<dbReference type="Pfam" id="PF10335">
    <property type="entry name" value="DUF294_C"/>
    <property type="match status" value="1"/>
</dbReference>
<dbReference type="InterPro" id="IPR046342">
    <property type="entry name" value="CBS_dom_sf"/>
</dbReference>
<dbReference type="SMART" id="SM00116">
    <property type="entry name" value="CBS"/>
    <property type="match status" value="2"/>
</dbReference>
<gene>
    <name evidence="5" type="ORF">E3W66_03330</name>
</gene>
<dbReference type="SUPFAM" id="SSF51206">
    <property type="entry name" value="cAMP-binding domain-like"/>
    <property type="match status" value="1"/>
</dbReference>
<dbReference type="Pfam" id="PF03445">
    <property type="entry name" value="DUF294"/>
    <property type="match status" value="1"/>
</dbReference>
<dbReference type="AlphaFoldDB" id="A0A4Y8UJK0"/>
<dbReference type="InterPro" id="IPR018490">
    <property type="entry name" value="cNMP-bd_dom_sf"/>
</dbReference>
<evidence type="ECO:0000313" key="5">
    <source>
        <dbReference type="EMBL" id="TFH68986.1"/>
    </source>
</evidence>
<feature type="domain" description="CBS" evidence="4">
    <location>
        <begin position="215"/>
        <end position="272"/>
    </location>
</feature>
<dbReference type="Gene3D" id="3.10.580.10">
    <property type="entry name" value="CBS-domain"/>
    <property type="match status" value="1"/>
</dbReference>
<evidence type="ECO:0000256" key="2">
    <source>
        <dbReference type="PROSITE-ProRule" id="PRU00703"/>
    </source>
</evidence>
<dbReference type="PANTHER" id="PTHR43080">
    <property type="entry name" value="CBS DOMAIN-CONTAINING PROTEIN CBSX3, MITOCHONDRIAL"/>
    <property type="match status" value="1"/>
</dbReference>
<dbReference type="PANTHER" id="PTHR43080:SF2">
    <property type="entry name" value="CBS DOMAIN-CONTAINING PROTEIN"/>
    <property type="match status" value="1"/>
</dbReference>
<dbReference type="InterPro" id="IPR000595">
    <property type="entry name" value="cNMP-bd_dom"/>
</dbReference>
<dbReference type="InterPro" id="IPR018821">
    <property type="entry name" value="DUF294_put_nucleoTrafse_sb-bd"/>
</dbReference>
<dbReference type="PROSITE" id="PS50042">
    <property type="entry name" value="CNMP_BINDING_3"/>
    <property type="match status" value="1"/>
</dbReference>
<dbReference type="OrthoDB" id="9808528at2"/>
<dbReference type="InterPro" id="IPR005105">
    <property type="entry name" value="GlnD_Uridyltrans_N"/>
</dbReference>
<dbReference type="EMBL" id="SPIA01000001">
    <property type="protein sequence ID" value="TFH68986.1"/>
    <property type="molecule type" value="Genomic_DNA"/>
</dbReference>
<dbReference type="Pfam" id="PF00571">
    <property type="entry name" value="CBS"/>
    <property type="match status" value="2"/>
</dbReference>
<feature type="domain" description="CBS" evidence="4">
    <location>
        <begin position="151"/>
        <end position="207"/>
    </location>
</feature>
<dbReference type="CDD" id="cd04587">
    <property type="entry name" value="CBS_pair_CAP-ED_NT_Pol-beta-like_DUF294_assoc"/>
    <property type="match status" value="1"/>
</dbReference>
<evidence type="ECO:0000259" key="3">
    <source>
        <dbReference type="PROSITE" id="PS50042"/>
    </source>
</evidence>
<dbReference type="SUPFAM" id="SSF54631">
    <property type="entry name" value="CBS-domain pair"/>
    <property type="match status" value="1"/>
</dbReference>
<dbReference type="InterPro" id="IPR000644">
    <property type="entry name" value="CBS_dom"/>
</dbReference>
<evidence type="ECO:0000256" key="1">
    <source>
        <dbReference type="ARBA" id="ARBA00023122"/>
    </source>
</evidence>
<dbReference type="InterPro" id="IPR014710">
    <property type="entry name" value="RmlC-like_jellyroll"/>
</dbReference>
<dbReference type="CDD" id="cd05401">
    <property type="entry name" value="NT_GlnE_GlnD_like"/>
    <property type="match status" value="1"/>
</dbReference>
<keyword evidence="1 2" id="KW-0129">CBS domain</keyword>
<dbReference type="Gene3D" id="2.60.120.10">
    <property type="entry name" value="Jelly Rolls"/>
    <property type="match status" value="1"/>
</dbReference>
<evidence type="ECO:0000259" key="4">
    <source>
        <dbReference type="PROSITE" id="PS51371"/>
    </source>
</evidence>